<dbReference type="OrthoDB" id="10043826at2759"/>
<dbReference type="GO" id="GO:0045786">
    <property type="term" value="P:negative regulation of cell cycle"/>
    <property type="evidence" value="ECO:0007669"/>
    <property type="project" value="TreeGrafter"/>
</dbReference>
<evidence type="ECO:0000256" key="5">
    <source>
        <dbReference type="ARBA" id="ARBA00023306"/>
    </source>
</evidence>
<feature type="compositionally biased region" description="Polar residues" evidence="7">
    <location>
        <begin position="27"/>
        <end position="46"/>
    </location>
</feature>
<evidence type="ECO:0000256" key="7">
    <source>
        <dbReference type="SAM" id="MobiDB-lite"/>
    </source>
</evidence>
<gene>
    <name evidence="8" type="primary">GMNN_1</name>
    <name evidence="8" type="ORF">FJT64_016204</name>
</gene>
<evidence type="ECO:0000313" key="9">
    <source>
        <dbReference type="Proteomes" id="UP000440578"/>
    </source>
</evidence>
<reference evidence="8 9" key="1">
    <citation type="submission" date="2019-07" db="EMBL/GenBank/DDBJ databases">
        <title>Draft genome assembly of a fouling barnacle, Amphibalanus amphitrite (Darwin, 1854): The first reference genome for Thecostraca.</title>
        <authorList>
            <person name="Kim W."/>
        </authorList>
    </citation>
    <scope>NUCLEOTIDE SEQUENCE [LARGE SCALE GENOMIC DNA]</scope>
    <source>
        <strain evidence="8">SNU_AA5</strain>
        <tissue evidence="8">Soma without cirri and trophi</tissue>
    </source>
</reference>
<feature type="region of interest" description="Disordered" evidence="7">
    <location>
        <begin position="1"/>
        <end position="49"/>
    </location>
</feature>
<evidence type="ECO:0000256" key="6">
    <source>
        <dbReference type="SAM" id="Coils"/>
    </source>
</evidence>
<dbReference type="PANTHER" id="PTHR13372:SF5">
    <property type="entry name" value="GEMININ"/>
    <property type="match status" value="1"/>
</dbReference>
<evidence type="ECO:0000256" key="1">
    <source>
        <dbReference type="ARBA" id="ARBA00004123"/>
    </source>
</evidence>
<accession>A0A6A4XF62</accession>
<dbReference type="Gene3D" id="1.20.5.1180">
    <property type="entry name" value="Geminin coiled-coil domain"/>
    <property type="match status" value="1"/>
</dbReference>
<dbReference type="InterPro" id="IPR022786">
    <property type="entry name" value="Geminin/Multicilin"/>
</dbReference>
<dbReference type="SUPFAM" id="SSF111469">
    <property type="entry name" value="Geminin coiled-coil domain"/>
    <property type="match status" value="1"/>
</dbReference>
<comment type="similarity">
    <text evidence="2">Belongs to the geminin family.</text>
</comment>
<evidence type="ECO:0000256" key="3">
    <source>
        <dbReference type="ARBA" id="ARBA00023054"/>
    </source>
</evidence>
<protein>
    <submittedName>
        <fullName evidence="8">Geminin</fullName>
    </submittedName>
</protein>
<comment type="caution">
    <text evidence="8">The sequence shown here is derived from an EMBL/GenBank/DDBJ whole genome shotgun (WGS) entry which is preliminary data.</text>
</comment>
<feature type="compositionally biased region" description="Polar residues" evidence="7">
    <location>
        <begin position="1"/>
        <end position="10"/>
    </location>
</feature>
<proteinExistence type="inferred from homology"/>
<name>A0A6A4XF62_AMPAM</name>
<dbReference type="GO" id="GO:0005634">
    <property type="term" value="C:nucleus"/>
    <property type="evidence" value="ECO:0007669"/>
    <property type="project" value="UniProtKB-SubCell"/>
</dbReference>
<evidence type="ECO:0000313" key="8">
    <source>
        <dbReference type="EMBL" id="KAF0313211.1"/>
    </source>
</evidence>
<organism evidence="8 9">
    <name type="scientific">Amphibalanus amphitrite</name>
    <name type="common">Striped barnacle</name>
    <name type="synonym">Balanus amphitrite</name>
    <dbReference type="NCBI Taxonomy" id="1232801"/>
    <lineage>
        <taxon>Eukaryota</taxon>
        <taxon>Metazoa</taxon>
        <taxon>Ecdysozoa</taxon>
        <taxon>Arthropoda</taxon>
        <taxon>Crustacea</taxon>
        <taxon>Multicrustacea</taxon>
        <taxon>Cirripedia</taxon>
        <taxon>Thoracica</taxon>
        <taxon>Thoracicalcarea</taxon>
        <taxon>Balanomorpha</taxon>
        <taxon>Balanoidea</taxon>
        <taxon>Balanidae</taxon>
        <taxon>Amphibalaninae</taxon>
        <taxon>Amphibalanus</taxon>
    </lineage>
</organism>
<keyword evidence="4" id="KW-0539">Nucleus</keyword>
<feature type="coiled-coil region" evidence="6">
    <location>
        <begin position="120"/>
        <end position="161"/>
    </location>
</feature>
<keyword evidence="5" id="KW-0131">Cell cycle</keyword>
<comment type="subcellular location">
    <subcellularLocation>
        <location evidence="1">Nucleus</location>
    </subcellularLocation>
</comment>
<dbReference type="EMBL" id="VIIS01000104">
    <property type="protein sequence ID" value="KAF0313210.1"/>
    <property type="molecule type" value="Genomic_DNA"/>
</dbReference>
<keyword evidence="3 6" id="KW-0175">Coiled coil</keyword>
<keyword evidence="9" id="KW-1185">Reference proteome</keyword>
<dbReference type="Pfam" id="PF07412">
    <property type="entry name" value="Geminin"/>
    <property type="match status" value="1"/>
</dbReference>
<dbReference type="EMBL" id="VIIS01000104">
    <property type="protein sequence ID" value="KAF0313211.1"/>
    <property type="molecule type" value="Genomic_DNA"/>
</dbReference>
<dbReference type="Proteomes" id="UP000440578">
    <property type="component" value="Unassembled WGS sequence"/>
</dbReference>
<feature type="region of interest" description="Disordered" evidence="7">
    <location>
        <begin position="64"/>
        <end position="94"/>
    </location>
</feature>
<sequence length="176" mass="19737">MKELQVQNENALPASSKEGKMTKSSRRTPLSNKTNKLGQNDASSTLLLKPRKHHGLRVFEETAAEERAAPAARPVTRCTVSTQTDPYEPPRGQESAVDRLVADMCAAAEEPSGEYWRQLAESRQQALDEALQENQQLHEQLDTAREEIRLMREVLEQAEGVVAAVQEWSDEQEQAQ</sequence>
<evidence type="ECO:0000256" key="4">
    <source>
        <dbReference type="ARBA" id="ARBA00023242"/>
    </source>
</evidence>
<dbReference type="GO" id="GO:0008156">
    <property type="term" value="P:negative regulation of DNA replication"/>
    <property type="evidence" value="ECO:0007669"/>
    <property type="project" value="TreeGrafter"/>
</dbReference>
<evidence type="ECO:0000256" key="2">
    <source>
        <dbReference type="ARBA" id="ARBA00007979"/>
    </source>
</evidence>
<dbReference type="PANTHER" id="PTHR13372">
    <property type="entry name" value="GEMININ"/>
    <property type="match status" value="1"/>
</dbReference>
<dbReference type="AlphaFoldDB" id="A0A6A4XF62"/>